<sequence length="91" mass="10347">MKKKIEPIHLFSRWCKKCGICIAFCPKHVLERGPDGYPYAARPEDCILCGLCDIRCPDYAITVAKKDEYMEKITVKEENHEKAQSNTAAGQ</sequence>
<dbReference type="EMBL" id="QYBA01000185">
    <property type="protein sequence ID" value="TKY91491.1"/>
    <property type="molecule type" value="Genomic_DNA"/>
</dbReference>
<protein>
    <submittedName>
        <fullName evidence="1">4Fe-4S dicluster domain-containing protein</fullName>
    </submittedName>
</protein>
<dbReference type="Proteomes" id="UP000315423">
    <property type="component" value="Unassembled WGS sequence"/>
</dbReference>
<accession>A0AC61SAC7</accession>
<proteinExistence type="predicted"/>
<comment type="caution">
    <text evidence="1">The sequence shown here is derived from an EMBL/GenBank/DDBJ whole genome shotgun (WGS) entry which is preliminary data.</text>
</comment>
<evidence type="ECO:0000313" key="2">
    <source>
        <dbReference type="Proteomes" id="UP000315423"/>
    </source>
</evidence>
<gene>
    <name evidence="1" type="ORF">C5S46_05475</name>
</gene>
<name>A0AC61SAC7_9EURY</name>
<reference evidence="1" key="1">
    <citation type="submission" date="2018-09" db="EMBL/GenBank/DDBJ databases">
        <title>A genomic encyclopedia of anaerobic methanotrophic archaea.</title>
        <authorList>
            <person name="Skennerton C.T."/>
            <person name="Chadwick G.L."/>
            <person name="Laso-Perez R."/>
            <person name="Leu A.O."/>
            <person name="Speth D.R."/>
            <person name="Yu H."/>
            <person name="Morgan-Lang C."/>
            <person name="Hatzenpichler R."/>
            <person name="Goudeau D."/>
            <person name="Malmstrom R."/>
            <person name="Woyke T."/>
            <person name="Hallam S."/>
            <person name="Tyson G.W."/>
            <person name="Wegener G."/>
            <person name="Boetius A."/>
            <person name="Orphan V.J."/>
        </authorList>
    </citation>
    <scope>NUCLEOTIDE SEQUENCE</scope>
    <source>
        <strain evidence="1">CONS3730D10UFb2</strain>
    </source>
</reference>
<organism evidence="1 2">
    <name type="scientific">Candidatus Methanomarinus sp</name>
    <dbReference type="NCBI Taxonomy" id="3386244"/>
    <lineage>
        <taxon>Archaea</taxon>
        <taxon>Methanobacteriati</taxon>
        <taxon>Methanobacteriota</taxon>
        <taxon>Stenosarchaea group</taxon>
        <taxon>Methanomicrobia</taxon>
        <taxon>Methanosarcinales</taxon>
        <taxon>ANME-2 cluster</taxon>
        <taxon>Candidatus Methanocomedenaceae</taxon>
        <taxon>Candidatus Methanomarinus</taxon>
    </lineage>
</organism>
<evidence type="ECO:0000313" key="1">
    <source>
        <dbReference type="EMBL" id="TKY91491.1"/>
    </source>
</evidence>